<protein>
    <submittedName>
        <fullName evidence="4">Mycofactocin-coupled SDR family oxidoreductase</fullName>
    </submittedName>
</protein>
<gene>
    <name evidence="4" type="ORF">I4I82_13660</name>
</gene>
<dbReference type="Pfam" id="PF00106">
    <property type="entry name" value="adh_short"/>
    <property type="match status" value="1"/>
</dbReference>
<evidence type="ECO:0000256" key="1">
    <source>
        <dbReference type="ARBA" id="ARBA00006484"/>
    </source>
</evidence>
<dbReference type="InterPro" id="IPR002347">
    <property type="entry name" value="SDR_fam"/>
</dbReference>
<dbReference type="EMBL" id="JADQDF010000001">
    <property type="protein sequence ID" value="MBW0128724.1"/>
    <property type="molecule type" value="Genomic_DNA"/>
</dbReference>
<evidence type="ECO:0000313" key="4">
    <source>
        <dbReference type="EMBL" id="MBW0128724.1"/>
    </source>
</evidence>
<evidence type="ECO:0000256" key="3">
    <source>
        <dbReference type="ARBA" id="ARBA00023027"/>
    </source>
</evidence>
<name>A0ABS6U8Z8_9PSEU</name>
<comment type="caution">
    <text evidence="4">The sequence shown here is derived from an EMBL/GenBank/DDBJ whole genome shotgun (WGS) entry which is preliminary data.</text>
</comment>
<dbReference type="PROSITE" id="PS00061">
    <property type="entry name" value="ADH_SHORT"/>
    <property type="match status" value="1"/>
</dbReference>
<dbReference type="PANTHER" id="PTHR24321:SF8">
    <property type="entry name" value="ESTRADIOL 17-BETA-DEHYDROGENASE 8-RELATED"/>
    <property type="match status" value="1"/>
</dbReference>
<dbReference type="InterPro" id="IPR020904">
    <property type="entry name" value="Sc_DH/Rdtase_CS"/>
</dbReference>
<evidence type="ECO:0000256" key="2">
    <source>
        <dbReference type="ARBA" id="ARBA00023002"/>
    </source>
</evidence>
<comment type="similarity">
    <text evidence="1">Belongs to the short-chain dehydrogenases/reductases (SDR) family.</text>
</comment>
<organism evidence="4 5">
    <name type="scientific">Pseudonocardia oceani</name>
    <dbReference type="NCBI Taxonomy" id="2792013"/>
    <lineage>
        <taxon>Bacteria</taxon>
        <taxon>Bacillati</taxon>
        <taxon>Actinomycetota</taxon>
        <taxon>Actinomycetes</taxon>
        <taxon>Pseudonocardiales</taxon>
        <taxon>Pseudonocardiaceae</taxon>
        <taxon>Pseudonocardia</taxon>
    </lineage>
</organism>
<dbReference type="NCBIfam" id="TIGR03971">
    <property type="entry name" value="SDR_subfam_1"/>
    <property type="match status" value="1"/>
</dbReference>
<sequence length="284" mass="30088">MGLLQDRVVLITGGARGQGRAHAMRSAQEGADVVLVDITEPVAGTAYRTATAEDMDETVAQVEKEGRRAVAVTGDVRSQQDMDTAAERAVAEFGRIDALVANAGIWSLRPLLELDEQTWSDMIDINLSGVFRSVRATIPHMVERGSGSIVITSSINGLEPANEYAHYVSAKHGLIGLMRNVALEGAPHGVRANAVSPGFIDTPMTDNQRAYDMVGGHEGATREERNEGAYGFHALRGAGALPPEDVADVAVFLNSDLARSVTGTVIPVDAGHMVLPGMNPAPVR</sequence>
<evidence type="ECO:0000313" key="5">
    <source>
        <dbReference type="Proteomes" id="UP000694300"/>
    </source>
</evidence>
<dbReference type="RefSeq" id="WP_218589981.1">
    <property type="nucleotide sequence ID" value="NZ_JADQDE010000016.1"/>
</dbReference>
<keyword evidence="5" id="KW-1185">Reference proteome</keyword>
<reference evidence="4 5" key="1">
    <citation type="submission" date="2020-11" db="EMBL/GenBank/DDBJ databases">
        <title>Pseudonocardia abyssalis sp. nov. and Pseudonocardia oceani sp. nov., description and phylogenomic analysis of two novel actinomycetes isolated from the deep Southern Ocean.</title>
        <authorList>
            <person name="Parra J."/>
        </authorList>
    </citation>
    <scope>NUCLEOTIDE SEQUENCE [LARGE SCALE GENOMIC DNA]</scope>
    <source>
        <strain evidence="5">KRD185</strain>
    </source>
</reference>
<accession>A0ABS6U8Z8</accession>
<dbReference type="CDD" id="cd05233">
    <property type="entry name" value="SDR_c"/>
    <property type="match status" value="1"/>
</dbReference>
<keyword evidence="2" id="KW-0560">Oxidoreductase</keyword>
<dbReference type="Proteomes" id="UP000694300">
    <property type="component" value="Unassembled WGS sequence"/>
</dbReference>
<dbReference type="PANTHER" id="PTHR24321">
    <property type="entry name" value="DEHYDROGENASES, SHORT CHAIN"/>
    <property type="match status" value="1"/>
</dbReference>
<proteinExistence type="inferred from homology"/>
<keyword evidence="3" id="KW-0520">NAD</keyword>
<dbReference type="InterPro" id="IPR023985">
    <property type="entry name" value="SDR_subfam_1"/>
</dbReference>